<organism evidence="1 2">
    <name type="scientific">Planktotalea frisia</name>
    <dbReference type="NCBI Taxonomy" id="696762"/>
    <lineage>
        <taxon>Bacteria</taxon>
        <taxon>Pseudomonadati</taxon>
        <taxon>Pseudomonadota</taxon>
        <taxon>Alphaproteobacteria</taxon>
        <taxon>Rhodobacterales</taxon>
        <taxon>Paracoccaceae</taxon>
        <taxon>Planktotalea</taxon>
    </lineage>
</organism>
<keyword evidence="2" id="KW-1185">Reference proteome</keyword>
<gene>
    <name evidence="1" type="ORF">PFRI_33580</name>
</gene>
<comment type="caution">
    <text evidence="1">The sequence shown here is derived from an EMBL/GenBank/DDBJ whole genome shotgun (WGS) entry which is preliminary data.</text>
</comment>
<dbReference type="AlphaFoldDB" id="A0A1L9NTD5"/>
<dbReference type="OrthoDB" id="9129225at2"/>
<dbReference type="EMBL" id="MLCB01000183">
    <property type="protein sequence ID" value="OJI92443.1"/>
    <property type="molecule type" value="Genomic_DNA"/>
</dbReference>
<sequence length="192" mass="20886">MNRYPTLDENALSQDQQVIHDAITNGPRGVVAGPLRVWLQSPGLATQAQALGQYARYDSVLQPVLSELAIMVTARYWSSGFEWSHHAPIAQKVGVPVEALEAISQAKHFAFSDAKMQAVFDFAVELHLSKNVSDSTYDVALKALGLQACVDLVGICGYYTMISMTINVFDVPDGDGPALPKLDIALADYFAR</sequence>
<dbReference type="PANTHER" id="PTHR34846:SF11">
    <property type="entry name" value="4-CARBOXYMUCONOLACTONE DECARBOXYLASE FAMILY PROTEIN (AFU_ORTHOLOGUE AFUA_6G11590)"/>
    <property type="match status" value="1"/>
</dbReference>
<evidence type="ECO:0000313" key="1">
    <source>
        <dbReference type="EMBL" id="OJI92443.1"/>
    </source>
</evidence>
<proteinExistence type="predicted"/>
<dbReference type="PANTHER" id="PTHR34846">
    <property type="entry name" value="4-CARBOXYMUCONOLACTONE DECARBOXYLASE FAMILY PROTEIN (AFU_ORTHOLOGUE AFUA_6G11590)"/>
    <property type="match status" value="1"/>
</dbReference>
<accession>A0A1L9NTD5</accession>
<dbReference type="SUPFAM" id="SSF69118">
    <property type="entry name" value="AhpD-like"/>
    <property type="match status" value="1"/>
</dbReference>
<protein>
    <submittedName>
        <fullName evidence="1">Uncharacterized protein</fullName>
    </submittedName>
</protein>
<dbReference type="RefSeq" id="WP_072631864.1">
    <property type="nucleotide sequence ID" value="NZ_MLCB01000183.1"/>
</dbReference>
<dbReference type="Gene3D" id="1.20.1290.10">
    <property type="entry name" value="AhpD-like"/>
    <property type="match status" value="1"/>
</dbReference>
<dbReference type="InterPro" id="IPR029032">
    <property type="entry name" value="AhpD-like"/>
</dbReference>
<name>A0A1L9NTD5_9RHOB</name>
<dbReference type="Proteomes" id="UP000184514">
    <property type="component" value="Unassembled WGS sequence"/>
</dbReference>
<evidence type="ECO:0000313" key="2">
    <source>
        <dbReference type="Proteomes" id="UP000184514"/>
    </source>
</evidence>
<dbReference type="STRING" id="696762.PFRI_33580"/>
<reference evidence="1 2" key="1">
    <citation type="submission" date="2016-10" db="EMBL/GenBank/DDBJ databases">
        <title>Genome sequence of Planktotalea frisia SH6-1.</title>
        <authorList>
            <person name="Poehlein A."/>
            <person name="Bakenhus I."/>
            <person name="Voget S."/>
            <person name="Brinkhoff T."/>
            <person name="Simon M."/>
        </authorList>
    </citation>
    <scope>NUCLEOTIDE SEQUENCE [LARGE SCALE GENOMIC DNA]</scope>
    <source>
        <strain evidence="1 2">SH6-1</strain>
    </source>
</reference>